<protein>
    <recommendedName>
        <fullName evidence="4">Bromo domain-containing protein</fullName>
    </recommendedName>
</protein>
<accession>A0A2S5B282</accession>
<dbReference type="GO" id="GO:0035267">
    <property type="term" value="C:NuA4 histone acetyltransferase complex"/>
    <property type="evidence" value="ECO:0007669"/>
    <property type="project" value="TreeGrafter"/>
</dbReference>
<dbReference type="AlphaFoldDB" id="A0A2S5B282"/>
<keyword evidence="6" id="KW-1185">Reference proteome</keyword>
<proteinExistence type="predicted"/>
<name>A0A2S5B282_9BASI</name>
<dbReference type="InterPro" id="IPR001487">
    <property type="entry name" value="Bromodomain"/>
</dbReference>
<evidence type="ECO:0000313" key="5">
    <source>
        <dbReference type="EMBL" id="POY70884.1"/>
    </source>
</evidence>
<dbReference type="SMART" id="SM00297">
    <property type="entry name" value="BROMO"/>
    <property type="match status" value="1"/>
</dbReference>
<dbReference type="Pfam" id="PF00439">
    <property type="entry name" value="Bromodomain"/>
    <property type="match status" value="1"/>
</dbReference>
<evidence type="ECO:0000256" key="1">
    <source>
        <dbReference type="ARBA" id="ARBA00023117"/>
    </source>
</evidence>
<dbReference type="STRING" id="741276.A0A2S5B282"/>
<feature type="compositionally biased region" description="Low complexity" evidence="3">
    <location>
        <begin position="189"/>
        <end position="199"/>
    </location>
</feature>
<dbReference type="EMBL" id="PJQD01000096">
    <property type="protein sequence ID" value="POY70884.1"/>
    <property type="molecule type" value="Genomic_DNA"/>
</dbReference>
<dbReference type="PROSITE" id="PS50014">
    <property type="entry name" value="BROMODOMAIN_2"/>
    <property type="match status" value="1"/>
</dbReference>
<feature type="domain" description="Bromo" evidence="4">
    <location>
        <begin position="372"/>
        <end position="442"/>
    </location>
</feature>
<dbReference type="CDD" id="cd04369">
    <property type="entry name" value="Bromodomain"/>
    <property type="match status" value="1"/>
</dbReference>
<evidence type="ECO:0000313" key="6">
    <source>
        <dbReference type="Proteomes" id="UP000237144"/>
    </source>
</evidence>
<dbReference type="Gene3D" id="1.20.920.10">
    <property type="entry name" value="Bromodomain-like"/>
    <property type="match status" value="1"/>
</dbReference>
<dbReference type="SUPFAM" id="SSF47370">
    <property type="entry name" value="Bromodomain"/>
    <property type="match status" value="1"/>
</dbReference>
<feature type="region of interest" description="Disordered" evidence="3">
    <location>
        <begin position="162"/>
        <end position="355"/>
    </location>
</feature>
<dbReference type="GO" id="GO:0006325">
    <property type="term" value="P:chromatin organization"/>
    <property type="evidence" value="ECO:0007669"/>
    <property type="project" value="UniProtKB-ARBA"/>
</dbReference>
<dbReference type="InterPro" id="IPR036427">
    <property type="entry name" value="Bromodomain-like_sf"/>
</dbReference>
<feature type="compositionally biased region" description="Low complexity" evidence="3">
    <location>
        <begin position="162"/>
        <end position="176"/>
    </location>
</feature>
<dbReference type="PANTHER" id="PTHR15398:SF4">
    <property type="entry name" value="BROMODOMAIN-CONTAINING PROTEIN 8 ISOFORM X1"/>
    <property type="match status" value="1"/>
</dbReference>
<organism evidence="5 6">
    <name type="scientific">Rhodotorula taiwanensis</name>
    <dbReference type="NCBI Taxonomy" id="741276"/>
    <lineage>
        <taxon>Eukaryota</taxon>
        <taxon>Fungi</taxon>
        <taxon>Dikarya</taxon>
        <taxon>Basidiomycota</taxon>
        <taxon>Pucciniomycotina</taxon>
        <taxon>Microbotryomycetes</taxon>
        <taxon>Sporidiobolales</taxon>
        <taxon>Sporidiobolaceae</taxon>
        <taxon>Rhodotorula</taxon>
    </lineage>
</organism>
<feature type="compositionally biased region" description="Acidic residues" evidence="3">
    <location>
        <begin position="278"/>
        <end position="291"/>
    </location>
</feature>
<gene>
    <name evidence="5" type="ORF">BMF94_6061</name>
</gene>
<sequence>MAVSTQSRSLPSLNAAAPLAAHPVVSEPPLEACLLLAQAVAHYGTRDWDQIAQRLDASEHWPAEAGKMTSQGYAGAFDEIMRERGLDPQQCQDPFAAPARKLVHMLYSTLLSSLRQSILTSFQEEARLQEEIEAIRAGQRDEELAKEAQVAGALGDIAADVASPAPKEAEAESGPETTPKKGSRKGANTARSGSRVTGGRSRRTPAGTTTGDAAIDSIAADIVEESVEPEAGPADVVKDEDRGDDEQEEPSRAATADTLEDAMQVDDAGTADGRDGDGDTVEGEEQSEGEDEVKPKRGRGRKGRASTAPKSKKRKQSEPPATSPPPAAGDEGNRKRKRVKTTEEPADVDDKDTKAAVQRRKVAFTRIIEQLQAERYSHYFESRVTRSIAPMYNVAVRRPTCLKDVLKAIKSGAISNSTELMRDVALLCANAIQFNGDEGEESVGHCAKLLWERFERLVDETLSTLLAADEA</sequence>
<dbReference type="OrthoDB" id="1742084at2759"/>
<reference evidence="5 6" key="1">
    <citation type="journal article" date="2018" name="Front. Microbiol.">
        <title>Prospects for Fungal Bioremediation of Acidic Radioactive Waste Sites: Characterization and Genome Sequence of Rhodotorula taiwanensis MD1149.</title>
        <authorList>
            <person name="Tkavc R."/>
            <person name="Matrosova V.Y."/>
            <person name="Grichenko O.E."/>
            <person name="Gostincar C."/>
            <person name="Volpe R.P."/>
            <person name="Klimenkova P."/>
            <person name="Gaidamakova E.K."/>
            <person name="Zhou C.E."/>
            <person name="Stewart B.J."/>
            <person name="Lyman M.G."/>
            <person name="Malfatti S.A."/>
            <person name="Rubinfeld B."/>
            <person name="Courtot M."/>
            <person name="Singh J."/>
            <person name="Dalgard C.L."/>
            <person name="Hamilton T."/>
            <person name="Frey K.G."/>
            <person name="Gunde-Cimerman N."/>
            <person name="Dugan L."/>
            <person name="Daly M.J."/>
        </authorList>
    </citation>
    <scope>NUCLEOTIDE SEQUENCE [LARGE SCALE GENOMIC DNA]</scope>
    <source>
        <strain evidence="5 6">MD1149</strain>
    </source>
</reference>
<comment type="caution">
    <text evidence="5">The sequence shown here is derived from an EMBL/GenBank/DDBJ whole genome shotgun (WGS) entry which is preliminary data.</text>
</comment>
<evidence type="ECO:0000259" key="4">
    <source>
        <dbReference type="PROSITE" id="PS50014"/>
    </source>
</evidence>
<feature type="compositionally biased region" description="Low complexity" evidence="3">
    <location>
        <begin position="212"/>
        <end position="221"/>
    </location>
</feature>
<evidence type="ECO:0000256" key="3">
    <source>
        <dbReference type="SAM" id="MobiDB-lite"/>
    </source>
</evidence>
<dbReference type="PANTHER" id="PTHR15398">
    <property type="entry name" value="BROMODOMAIN-CONTAINING PROTEIN 8"/>
    <property type="match status" value="1"/>
</dbReference>
<feature type="compositionally biased region" description="Basic residues" evidence="3">
    <location>
        <begin position="296"/>
        <end position="315"/>
    </location>
</feature>
<keyword evidence="1 2" id="KW-0103">Bromodomain</keyword>
<evidence type="ECO:0000256" key="2">
    <source>
        <dbReference type="PROSITE-ProRule" id="PRU00035"/>
    </source>
</evidence>
<dbReference type="Proteomes" id="UP000237144">
    <property type="component" value="Unassembled WGS sequence"/>
</dbReference>